<dbReference type="GO" id="GO:0030488">
    <property type="term" value="P:tRNA methylation"/>
    <property type="evidence" value="ECO:0007669"/>
    <property type="project" value="InterPro"/>
</dbReference>
<protein>
    <recommendedName>
        <fullName evidence="3">tRNA (adenine(58)-N(1))-methyltransferase catalytic subunit TRM61</fullName>
        <ecNumber evidence="2">2.1.1.220</ecNumber>
    </recommendedName>
    <alternativeName>
        <fullName evidence="9">tRNA(m1A58)-methyltransferase subunit TRM61</fullName>
    </alternativeName>
</protein>
<evidence type="ECO:0000256" key="8">
    <source>
        <dbReference type="ARBA" id="ARBA00023242"/>
    </source>
</evidence>
<dbReference type="Pfam" id="PF08704">
    <property type="entry name" value="GCD14"/>
    <property type="match status" value="1"/>
</dbReference>
<dbReference type="InterPro" id="IPR014816">
    <property type="entry name" value="tRNA_MeTrfase_Gcd14"/>
</dbReference>
<dbReference type="AlphaFoldDB" id="S7WCY7"/>
<feature type="domain" description="tRNA (adenine(58)-N(1))-methyltransferase catalytic subunit TRM61 C-terminal" evidence="10">
    <location>
        <begin position="60"/>
        <end position="257"/>
    </location>
</feature>
<keyword evidence="6" id="KW-0949">S-adenosyl-L-methionine</keyword>
<dbReference type="HOGENOM" id="CLU_025402_3_0_1"/>
<evidence type="ECO:0000313" key="11">
    <source>
        <dbReference type="EMBL" id="EPR79647.1"/>
    </source>
</evidence>
<dbReference type="Gene3D" id="3.40.50.150">
    <property type="entry name" value="Vaccinia Virus protein VP39"/>
    <property type="match status" value="1"/>
</dbReference>
<dbReference type="GO" id="GO:0005634">
    <property type="term" value="C:nucleus"/>
    <property type="evidence" value="ECO:0007669"/>
    <property type="project" value="UniProtKB-SubCell"/>
</dbReference>
<organism evidence="11 12">
    <name type="scientific">Spraguea lophii (strain 42_110)</name>
    <name type="common">Microsporidian parasite</name>
    <dbReference type="NCBI Taxonomy" id="1358809"/>
    <lineage>
        <taxon>Eukaryota</taxon>
        <taxon>Fungi</taxon>
        <taxon>Fungi incertae sedis</taxon>
        <taxon>Microsporidia</taxon>
        <taxon>Spragueidae</taxon>
        <taxon>Spraguea</taxon>
    </lineage>
</organism>
<dbReference type="EMBL" id="ATCN01000170">
    <property type="protein sequence ID" value="EPR79647.1"/>
    <property type="molecule type" value="Genomic_DNA"/>
</dbReference>
<evidence type="ECO:0000256" key="5">
    <source>
        <dbReference type="ARBA" id="ARBA00022679"/>
    </source>
</evidence>
<evidence type="ECO:0000256" key="1">
    <source>
        <dbReference type="ARBA" id="ARBA00004123"/>
    </source>
</evidence>
<keyword evidence="5 11" id="KW-0808">Transferase</keyword>
<dbReference type="EC" id="2.1.1.220" evidence="2"/>
<evidence type="ECO:0000256" key="2">
    <source>
        <dbReference type="ARBA" id="ARBA00012796"/>
    </source>
</evidence>
<dbReference type="GO" id="GO:0160107">
    <property type="term" value="F:tRNA (adenine(58)-N1)-methyltransferase activity"/>
    <property type="evidence" value="ECO:0007669"/>
    <property type="project" value="UniProtKB-EC"/>
</dbReference>
<dbReference type="OrthoDB" id="1925287at2759"/>
<evidence type="ECO:0000256" key="7">
    <source>
        <dbReference type="ARBA" id="ARBA00022694"/>
    </source>
</evidence>
<evidence type="ECO:0000256" key="4">
    <source>
        <dbReference type="ARBA" id="ARBA00022603"/>
    </source>
</evidence>
<dbReference type="PROSITE" id="PS51620">
    <property type="entry name" value="SAM_TRM61"/>
    <property type="match status" value="1"/>
</dbReference>
<dbReference type="InParanoid" id="S7WCY7"/>
<dbReference type="OMA" id="YENVGRE"/>
<dbReference type="InterPro" id="IPR029063">
    <property type="entry name" value="SAM-dependent_MTases_sf"/>
</dbReference>
<dbReference type="Proteomes" id="UP000014978">
    <property type="component" value="Unassembled WGS sequence"/>
</dbReference>
<keyword evidence="12" id="KW-1185">Reference proteome</keyword>
<evidence type="ECO:0000313" key="12">
    <source>
        <dbReference type="Proteomes" id="UP000014978"/>
    </source>
</evidence>
<gene>
    <name evidence="11" type="ORF">SLOPH_2002</name>
</gene>
<dbReference type="SUPFAM" id="SSF53335">
    <property type="entry name" value="S-adenosyl-L-methionine-dependent methyltransferases"/>
    <property type="match status" value="1"/>
</dbReference>
<dbReference type="InterPro" id="IPR049470">
    <property type="entry name" value="TRM61_C"/>
</dbReference>
<dbReference type="STRING" id="1358809.S7WCY7"/>
<comment type="caution">
    <text evidence="11">The sequence shown here is derived from an EMBL/GenBank/DDBJ whole genome shotgun (WGS) entry which is preliminary data.</text>
</comment>
<reference evidence="12" key="1">
    <citation type="journal article" date="2013" name="PLoS Genet.">
        <title>The genome of Spraguea lophii and the basis of host-microsporidian interactions.</title>
        <authorList>
            <person name="Campbell S.E."/>
            <person name="Williams T.A."/>
            <person name="Yousuf A."/>
            <person name="Soanes D.M."/>
            <person name="Paszkiewicz K.H."/>
            <person name="Williams B.A.P."/>
        </authorList>
    </citation>
    <scope>NUCLEOTIDE SEQUENCE [LARGE SCALE GENOMIC DNA]</scope>
    <source>
        <strain evidence="12">42_110</strain>
    </source>
</reference>
<evidence type="ECO:0000256" key="3">
    <source>
        <dbReference type="ARBA" id="ARBA00015963"/>
    </source>
</evidence>
<name>S7WCY7_SPRLO</name>
<evidence type="ECO:0000256" key="6">
    <source>
        <dbReference type="ARBA" id="ARBA00022691"/>
    </source>
</evidence>
<comment type="subcellular location">
    <subcellularLocation>
        <location evidence="1">Nucleus</location>
    </subcellularLocation>
</comment>
<dbReference type="PANTHER" id="PTHR12133">
    <property type="entry name" value="TRNA (ADENINE(58)-N(1))-METHYLTRANSFERASE"/>
    <property type="match status" value="1"/>
</dbReference>
<evidence type="ECO:0000259" key="10">
    <source>
        <dbReference type="Pfam" id="PF08704"/>
    </source>
</evidence>
<accession>S7WCY7</accession>
<proteinExistence type="predicted"/>
<keyword evidence="7" id="KW-0819">tRNA processing</keyword>
<dbReference type="PANTHER" id="PTHR12133:SF2">
    <property type="entry name" value="TRNA (ADENINE(58)-N(1))-METHYLTRANSFERASE CATALYTIC SUBUNIT TRMT61A"/>
    <property type="match status" value="1"/>
</dbReference>
<sequence length="282" mass="33107">MMATNFIEENDNIILYFSRTTLQRIKVKSDTFTNTKYGKLYHNSIIGQEYNSKYYFNNNFVYIFKSDIHFDTLTKKKYTQILYEEDIAAIINGLNIKHDNIVMECGTGSGILTEILSQFLTNGKVITIENNKERFENLKKENIGDNTEDSLNKKVKIENTINNYHYKNIIFYNCNITDIKIENILSSTDKVDSLFLDMADPHNIKDLNFIKSYGRIVVFLPSIEQVKKMIERINDDFYDIKLIENTKREYIAFTNKLNGERGYVVDDEHFSFRGYLIIGKKK</sequence>
<dbReference type="VEuPathDB" id="MicrosporidiaDB:SLOPH_2002"/>
<dbReference type="GO" id="GO:0031515">
    <property type="term" value="C:tRNA (m1A) methyltransferase complex"/>
    <property type="evidence" value="ECO:0007669"/>
    <property type="project" value="InterPro"/>
</dbReference>
<keyword evidence="4 11" id="KW-0489">Methyltransferase</keyword>
<keyword evidence="8" id="KW-0539">Nucleus</keyword>
<evidence type="ECO:0000256" key="9">
    <source>
        <dbReference type="ARBA" id="ARBA00033309"/>
    </source>
</evidence>
<dbReference type="Gene3D" id="3.10.330.20">
    <property type="match status" value="1"/>
</dbReference>